<keyword evidence="3" id="KW-0819">tRNA processing</keyword>
<dbReference type="InterPro" id="IPR006677">
    <property type="entry name" value="tRNA_intron_Endonuc_cat-like"/>
</dbReference>
<dbReference type="GO" id="GO:0003676">
    <property type="term" value="F:nucleic acid binding"/>
    <property type="evidence" value="ECO:0007669"/>
    <property type="project" value="InterPro"/>
</dbReference>
<dbReference type="SUPFAM" id="SSF53032">
    <property type="entry name" value="tRNA-intron endonuclease catalytic domain-like"/>
    <property type="match status" value="1"/>
</dbReference>
<reference evidence="7" key="1">
    <citation type="submission" date="2021-11" db="EMBL/GenBank/DDBJ databases">
        <authorList>
            <person name="Islam A."/>
            <person name="Islam S."/>
            <person name="Flora M.S."/>
            <person name="Rahman M."/>
            <person name="Ziaur R.M."/>
            <person name="Epstein J.H."/>
            <person name="Hassan M."/>
            <person name="Klassen M."/>
            <person name="Woodard K."/>
            <person name="Webb A."/>
            <person name="Webby R.J."/>
            <person name="El Zowalaty M.E."/>
        </authorList>
    </citation>
    <scope>NUCLEOTIDE SEQUENCE</scope>
    <source>
        <strain evidence="7">Pbs3</strain>
    </source>
</reference>
<keyword evidence="4" id="KW-0456">Lyase</keyword>
<sequence>MAKCCAVATVVVSPDPNAVYGLVHDPQHIAFLQQRCRIYGSPDGSQAAGTKAPARLRLALEEMTVGVTKGFLRLQAASTCDGSTMICKEDIQTVVEEIEQELSGDMKRREPGDRRWRLSLQRHHRLQVFQDLWERGYIVTFGSKFGADFLIYKDNPKHTHAVALITVKEYEEEFERVDIVSFCRVAKMIKKGVSICKRSR</sequence>
<dbReference type="Proteomes" id="UP001160483">
    <property type="component" value="Unassembled WGS sequence"/>
</dbReference>
<dbReference type="PANTHER" id="PTHR13070:SF0">
    <property type="entry name" value="TRNA-SPLICING ENDONUCLEASE SUBUNIT SEN34"/>
    <property type="match status" value="1"/>
</dbReference>
<proteinExistence type="inferred from homology"/>
<protein>
    <recommendedName>
        <fullName evidence="2">tRNA-intron lyase</fullName>
        <ecNumber evidence="2">4.6.1.16</ecNumber>
    </recommendedName>
</protein>
<dbReference type="EMBL" id="CAKKTJ010000335">
    <property type="protein sequence ID" value="CAH0482700.1"/>
    <property type="molecule type" value="Genomic_DNA"/>
</dbReference>
<name>A0AAU9LD98_9STRA</name>
<feature type="domain" description="tRNA intron endonuclease catalytic" evidence="6">
    <location>
        <begin position="125"/>
        <end position="193"/>
    </location>
</feature>
<organism evidence="7 8">
    <name type="scientific">Peronospora belbahrii</name>
    <dbReference type="NCBI Taxonomy" id="622444"/>
    <lineage>
        <taxon>Eukaryota</taxon>
        <taxon>Sar</taxon>
        <taxon>Stramenopiles</taxon>
        <taxon>Oomycota</taxon>
        <taxon>Peronosporomycetes</taxon>
        <taxon>Peronosporales</taxon>
        <taxon>Peronosporaceae</taxon>
        <taxon>Peronospora</taxon>
    </lineage>
</organism>
<evidence type="ECO:0000313" key="7">
    <source>
        <dbReference type="EMBL" id="CAH0482700.1"/>
    </source>
</evidence>
<evidence type="ECO:0000256" key="3">
    <source>
        <dbReference type="ARBA" id="ARBA00022694"/>
    </source>
</evidence>
<dbReference type="GO" id="GO:0005634">
    <property type="term" value="C:nucleus"/>
    <property type="evidence" value="ECO:0007669"/>
    <property type="project" value="UniProtKB-ARBA"/>
</dbReference>
<comment type="caution">
    <text evidence="7">The sequence shown here is derived from an EMBL/GenBank/DDBJ whole genome shotgun (WGS) entry which is preliminary data.</text>
</comment>
<dbReference type="Pfam" id="PF01974">
    <property type="entry name" value="tRNA_int_endo"/>
    <property type="match status" value="1"/>
</dbReference>
<evidence type="ECO:0000256" key="5">
    <source>
        <dbReference type="ARBA" id="ARBA00034031"/>
    </source>
</evidence>
<evidence type="ECO:0000256" key="4">
    <source>
        <dbReference type="ARBA" id="ARBA00023239"/>
    </source>
</evidence>
<evidence type="ECO:0000259" key="6">
    <source>
        <dbReference type="Pfam" id="PF01974"/>
    </source>
</evidence>
<evidence type="ECO:0000313" key="8">
    <source>
        <dbReference type="Proteomes" id="UP001160483"/>
    </source>
</evidence>
<gene>
    <name evidence="7" type="ORF">PBS003_LOCUS9282</name>
</gene>
<dbReference type="InterPro" id="IPR011856">
    <property type="entry name" value="tRNA_endonuc-like_dom_sf"/>
</dbReference>
<dbReference type="PANTHER" id="PTHR13070">
    <property type="entry name" value="TRNA-SPLICING ENDONUCLEASE SUBUNIT SEN34-RELATED"/>
    <property type="match status" value="1"/>
</dbReference>
<dbReference type="GO" id="GO:0000379">
    <property type="term" value="P:tRNA-type intron splice site recognition and cleavage"/>
    <property type="evidence" value="ECO:0007669"/>
    <property type="project" value="TreeGrafter"/>
</dbReference>
<evidence type="ECO:0000256" key="2">
    <source>
        <dbReference type="ARBA" id="ARBA00012573"/>
    </source>
</evidence>
<comment type="catalytic activity">
    <reaction evidence="5">
        <text>pretRNA = a 3'-half-tRNA molecule with a 5'-OH end + a 5'-half-tRNA molecule with a 2',3'-cyclic phosphate end + an intron with a 2',3'-cyclic phosphate and a 5'-hydroxyl terminus.</text>
        <dbReference type="EC" id="4.6.1.16"/>
    </reaction>
</comment>
<dbReference type="Gene3D" id="3.40.1350.10">
    <property type="match status" value="1"/>
</dbReference>
<dbReference type="GO" id="GO:0000213">
    <property type="term" value="F:tRNA-intron lyase activity"/>
    <property type="evidence" value="ECO:0007669"/>
    <property type="project" value="UniProtKB-EC"/>
</dbReference>
<dbReference type="InterPro" id="IPR036167">
    <property type="entry name" value="tRNA_intron_Endo_cat-like_sf"/>
</dbReference>
<dbReference type="AlphaFoldDB" id="A0AAU9LD98"/>
<accession>A0AAU9LD98</accession>
<evidence type="ECO:0000256" key="1">
    <source>
        <dbReference type="ARBA" id="ARBA00008078"/>
    </source>
</evidence>
<dbReference type="EC" id="4.6.1.16" evidence="2"/>
<dbReference type="CDD" id="cd22363">
    <property type="entry name" value="tRNA-intron_lyase_C"/>
    <property type="match status" value="1"/>
</dbReference>
<comment type="similarity">
    <text evidence="1">Belongs to the tRNA-intron endonuclease family.</text>
</comment>